<dbReference type="EMBL" id="JACHHJ010000002">
    <property type="protein sequence ID" value="MBB6449899.1"/>
    <property type="molecule type" value="Genomic_DNA"/>
</dbReference>
<dbReference type="NCBIfam" id="TIGR02937">
    <property type="entry name" value="sigma70-ECF"/>
    <property type="match status" value="1"/>
</dbReference>
<dbReference type="InterPro" id="IPR013324">
    <property type="entry name" value="RNA_pol_sigma_r3/r4-like"/>
</dbReference>
<dbReference type="SUPFAM" id="SSF88659">
    <property type="entry name" value="Sigma3 and sigma4 domains of RNA polymerase sigma factors"/>
    <property type="match status" value="1"/>
</dbReference>
<dbReference type="Gene3D" id="1.10.10.10">
    <property type="entry name" value="Winged helix-like DNA-binding domain superfamily/Winged helix DNA-binding domain"/>
    <property type="match status" value="1"/>
</dbReference>
<keyword evidence="1" id="KW-0805">Transcription regulation</keyword>
<dbReference type="GO" id="GO:0006352">
    <property type="term" value="P:DNA-templated transcription initiation"/>
    <property type="evidence" value="ECO:0007669"/>
    <property type="project" value="InterPro"/>
</dbReference>
<dbReference type="Pfam" id="PF00196">
    <property type="entry name" value="GerE"/>
    <property type="match status" value="1"/>
</dbReference>
<keyword evidence="8" id="KW-1185">Reference proteome</keyword>
<dbReference type="Gene3D" id="1.10.1740.10">
    <property type="match status" value="1"/>
</dbReference>
<dbReference type="EC" id="2.7.7.6" evidence="7"/>
<dbReference type="GO" id="GO:0016987">
    <property type="term" value="F:sigma factor activity"/>
    <property type="evidence" value="ECO:0007669"/>
    <property type="project" value="UniProtKB-KW"/>
</dbReference>
<dbReference type="Proteomes" id="UP000568839">
    <property type="component" value="Unassembled WGS sequence"/>
</dbReference>
<evidence type="ECO:0000259" key="5">
    <source>
        <dbReference type="Pfam" id="PF00196"/>
    </source>
</evidence>
<comment type="caution">
    <text evidence="7">The sequence shown here is derived from an EMBL/GenBank/DDBJ whole genome shotgun (WGS) entry which is preliminary data.</text>
</comment>
<feature type="domain" description="HTH luxR-type" evidence="5">
    <location>
        <begin position="120"/>
        <end position="165"/>
    </location>
</feature>
<evidence type="ECO:0000259" key="6">
    <source>
        <dbReference type="Pfam" id="PF04542"/>
    </source>
</evidence>
<evidence type="ECO:0000256" key="2">
    <source>
        <dbReference type="ARBA" id="ARBA00023082"/>
    </source>
</evidence>
<gene>
    <name evidence="7" type="ORF">HNR44_001877</name>
</gene>
<accession>A0A841PMD6</accession>
<dbReference type="GO" id="GO:0003899">
    <property type="term" value="F:DNA-directed RNA polymerase activity"/>
    <property type="evidence" value="ECO:0007669"/>
    <property type="project" value="UniProtKB-EC"/>
</dbReference>
<sequence>MSIFQSQSTDPAGFEQIYHDYTPLVRGMIRRLRIHSNHEDFLQAGYLGLWYAYRDYDEVKGSFSSYAFIRVRGEMMTMLRKDVRHQDRHVCSTELESLQDTYLEYLGTSDMEALAPYLDYLTRREQLWVVEHAIHDQAPRMIAAKYNVSNETVKGWRKNALKKLRKQYSKQNTDREFRDC</sequence>
<dbReference type="RefSeq" id="WP_184403839.1">
    <property type="nucleotide sequence ID" value="NZ_JACHHJ010000002.1"/>
</dbReference>
<name>A0A841PMD6_9BACL</name>
<dbReference type="AlphaFoldDB" id="A0A841PMD6"/>
<organism evidence="7 8">
    <name type="scientific">Geomicrobium halophilum</name>
    <dbReference type="NCBI Taxonomy" id="549000"/>
    <lineage>
        <taxon>Bacteria</taxon>
        <taxon>Bacillati</taxon>
        <taxon>Bacillota</taxon>
        <taxon>Bacilli</taxon>
        <taxon>Bacillales</taxon>
        <taxon>Geomicrobium</taxon>
    </lineage>
</organism>
<keyword evidence="7" id="KW-0548">Nucleotidyltransferase</keyword>
<keyword evidence="3" id="KW-0238">DNA-binding</keyword>
<dbReference type="Pfam" id="PF04542">
    <property type="entry name" value="Sigma70_r2"/>
    <property type="match status" value="1"/>
</dbReference>
<dbReference type="InterPro" id="IPR014284">
    <property type="entry name" value="RNA_pol_sigma-70_dom"/>
</dbReference>
<evidence type="ECO:0000313" key="8">
    <source>
        <dbReference type="Proteomes" id="UP000568839"/>
    </source>
</evidence>
<proteinExistence type="predicted"/>
<dbReference type="SUPFAM" id="SSF88946">
    <property type="entry name" value="Sigma2 domain of RNA polymerase sigma factors"/>
    <property type="match status" value="1"/>
</dbReference>
<protein>
    <submittedName>
        <fullName evidence="7">DNA-directed RNA polymerase</fullName>
        <ecNumber evidence="7">2.7.7.6</ecNumber>
    </submittedName>
</protein>
<reference evidence="7 8" key="1">
    <citation type="submission" date="2020-08" db="EMBL/GenBank/DDBJ databases">
        <title>Genomic Encyclopedia of Type Strains, Phase IV (KMG-IV): sequencing the most valuable type-strain genomes for metagenomic binning, comparative biology and taxonomic classification.</title>
        <authorList>
            <person name="Goeker M."/>
        </authorList>
    </citation>
    <scope>NUCLEOTIDE SEQUENCE [LARGE SCALE GENOMIC DNA]</scope>
    <source>
        <strain evidence="7 8">DSM 21769</strain>
    </source>
</reference>
<dbReference type="InterPro" id="IPR000792">
    <property type="entry name" value="Tscrpt_reg_LuxR_C"/>
</dbReference>
<dbReference type="PANTHER" id="PTHR30385">
    <property type="entry name" value="SIGMA FACTOR F FLAGELLAR"/>
    <property type="match status" value="1"/>
</dbReference>
<keyword evidence="2" id="KW-0731">Sigma factor</keyword>
<dbReference type="InterPro" id="IPR013325">
    <property type="entry name" value="RNA_pol_sigma_r2"/>
</dbReference>
<dbReference type="GO" id="GO:0000428">
    <property type="term" value="C:DNA-directed RNA polymerase complex"/>
    <property type="evidence" value="ECO:0007669"/>
    <property type="project" value="UniProtKB-KW"/>
</dbReference>
<evidence type="ECO:0000256" key="4">
    <source>
        <dbReference type="ARBA" id="ARBA00023163"/>
    </source>
</evidence>
<dbReference type="InterPro" id="IPR007627">
    <property type="entry name" value="RNA_pol_sigma70_r2"/>
</dbReference>
<keyword evidence="7" id="KW-0240">DNA-directed RNA polymerase</keyword>
<dbReference type="InterPro" id="IPR036388">
    <property type="entry name" value="WH-like_DNA-bd_sf"/>
</dbReference>
<feature type="domain" description="RNA polymerase sigma-70 region 2" evidence="6">
    <location>
        <begin position="17"/>
        <end position="83"/>
    </location>
</feature>
<evidence type="ECO:0000256" key="3">
    <source>
        <dbReference type="ARBA" id="ARBA00023125"/>
    </source>
</evidence>
<evidence type="ECO:0000256" key="1">
    <source>
        <dbReference type="ARBA" id="ARBA00023015"/>
    </source>
</evidence>
<dbReference type="GO" id="GO:0003677">
    <property type="term" value="F:DNA binding"/>
    <property type="evidence" value="ECO:0007669"/>
    <property type="project" value="UniProtKB-KW"/>
</dbReference>
<keyword evidence="7" id="KW-0808">Transferase</keyword>
<evidence type="ECO:0000313" key="7">
    <source>
        <dbReference type="EMBL" id="MBB6449899.1"/>
    </source>
</evidence>
<keyword evidence="4" id="KW-0804">Transcription</keyword>